<dbReference type="InterPro" id="IPR015797">
    <property type="entry name" value="NUDIX_hydrolase-like_dom_sf"/>
</dbReference>
<evidence type="ECO:0000313" key="12">
    <source>
        <dbReference type="Proteomes" id="UP000198703"/>
    </source>
</evidence>
<dbReference type="EC" id="3.6.1.22" evidence="4"/>
<proteinExistence type="inferred from homology"/>
<dbReference type="GO" id="GO:0046872">
    <property type="term" value="F:metal ion binding"/>
    <property type="evidence" value="ECO:0007669"/>
    <property type="project" value="UniProtKB-KW"/>
</dbReference>
<dbReference type="InterPro" id="IPR050241">
    <property type="entry name" value="NAD-cap_RNA_hydrolase_NudC"/>
</dbReference>
<evidence type="ECO:0000256" key="2">
    <source>
        <dbReference type="ARBA" id="ARBA00001947"/>
    </source>
</evidence>
<dbReference type="PROSITE" id="PS00893">
    <property type="entry name" value="NUDIX_BOX"/>
    <property type="match status" value="1"/>
</dbReference>
<dbReference type="Pfam" id="PF00293">
    <property type="entry name" value="NUDIX"/>
    <property type="match status" value="1"/>
</dbReference>
<evidence type="ECO:0000256" key="8">
    <source>
        <dbReference type="ARBA" id="ARBA00023027"/>
    </source>
</evidence>
<gene>
    <name evidence="11" type="ORF">SAMN05444370_101318</name>
</gene>
<dbReference type="InterPro" id="IPR049734">
    <property type="entry name" value="NudC-like_C"/>
</dbReference>
<dbReference type="Proteomes" id="UP000198703">
    <property type="component" value="Unassembled WGS sequence"/>
</dbReference>
<dbReference type="GO" id="GO:0019677">
    <property type="term" value="P:NAD+ catabolic process"/>
    <property type="evidence" value="ECO:0007669"/>
    <property type="project" value="TreeGrafter"/>
</dbReference>
<dbReference type="InterPro" id="IPR000086">
    <property type="entry name" value="NUDIX_hydrolase_dom"/>
</dbReference>
<dbReference type="CDD" id="cd03429">
    <property type="entry name" value="NUDIX_NADH_pyrophosphatase_Nudt13"/>
    <property type="match status" value="1"/>
</dbReference>
<evidence type="ECO:0000256" key="1">
    <source>
        <dbReference type="ARBA" id="ARBA00001946"/>
    </source>
</evidence>
<keyword evidence="6" id="KW-0378">Hydrolase</keyword>
<dbReference type="GO" id="GO:0006742">
    <property type="term" value="P:NADP+ catabolic process"/>
    <property type="evidence" value="ECO:0007669"/>
    <property type="project" value="TreeGrafter"/>
</dbReference>
<dbReference type="GO" id="GO:0035529">
    <property type="term" value="F:NADH pyrophosphatase activity"/>
    <property type="evidence" value="ECO:0007669"/>
    <property type="project" value="TreeGrafter"/>
</dbReference>
<evidence type="ECO:0000256" key="3">
    <source>
        <dbReference type="ARBA" id="ARBA00009595"/>
    </source>
</evidence>
<keyword evidence="8" id="KW-0520">NAD</keyword>
<dbReference type="PANTHER" id="PTHR42904:SF6">
    <property type="entry name" value="NAD-CAPPED RNA HYDROLASE NUDT12"/>
    <property type="match status" value="1"/>
</dbReference>
<evidence type="ECO:0000256" key="9">
    <source>
        <dbReference type="ARBA" id="ARBA00023679"/>
    </source>
</evidence>
<evidence type="ECO:0000256" key="7">
    <source>
        <dbReference type="ARBA" id="ARBA00022842"/>
    </source>
</evidence>
<sequence>MIDALFAGGAIERATHLRASSAAMLDDEGARVLPFWRGKPLISDGPRLAWLGAGDGALSGAREAPVFLGMAPDGPRFALDLSHLEGPESEPGFLDPATLPLGDHGIFRELRGLMSDLDAAAAGDAATAKGVLEWHRSHPCCARCGKPTMMEDGGWRRGCGACGAKHFPRTDPVVIMLILHGDRVLLGRQAAWPEGMYSLLAGFMEPGETIEDAVRRETLEEAGVPVGPVRYLCSQPWPFPSSLMLGCAGLALDAAIHRADEELQDALWAPKAEVAASLRGEPGRFTAARKGAVARAILEAWVAGEVEEF</sequence>
<keyword evidence="7" id="KW-0460">Magnesium</keyword>
<dbReference type="RefSeq" id="WP_093247725.1">
    <property type="nucleotide sequence ID" value="NZ_FNQM01000001.1"/>
</dbReference>
<keyword evidence="12" id="KW-1185">Reference proteome</keyword>
<evidence type="ECO:0000259" key="10">
    <source>
        <dbReference type="PROSITE" id="PS51462"/>
    </source>
</evidence>
<accession>A0A1H3VTL0</accession>
<protein>
    <recommendedName>
        <fullName evidence="4">NAD(+) diphosphatase</fullName>
        <ecNumber evidence="4">3.6.1.22</ecNumber>
    </recommendedName>
</protein>
<dbReference type="Gene3D" id="3.90.79.10">
    <property type="entry name" value="Nucleoside Triphosphate Pyrophosphohydrolase"/>
    <property type="match status" value="1"/>
</dbReference>
<dbReference type="InterPro" id="IPR020084">
    <property type="entry name" value="NUDIX_hydrolase_CS"/>
</dbReference>
<comment type="similarity">
    <text evidence="3">Belongs to the Nudix hydrolase family. NudC subfamily.</text>
</comment>
<comment type="cofactor">
    <cofactor evidence="1">
        <name>Mg(2+)</name>
        <dbReference type="ChEBI" id="CHEBI:18420"/>
    </cofactor>
</comment>
<evidence type="ECO:0000256" key="5">
    <source>
        <dbReference type="ARBA" id="ARBA00022723"/>
    </source>
</evidence>
<name>A0A1H3VTL0_9RHOB</name>
<evidence type="ECO:0000313" key="11">
    <source>
        <dbReference type="EMBL" id="SDZ78153.1"/>
    </source>
</evidence>
<evidence type="ECO:0000256" key="4">
    <source>
        <dbReference type="ARBA" id="ARBA00012381"/>
    </source>
</evidence>
<dbReference type="AlphaFoldDB" id="A0A1H3VTL0"/>
<dbReference type="Gene3D" id="3.90.79.20">
    <property type="match status" value="1"/>
</dbReference>
<evidence type="ECO:0000256" key="6">
    <source>
        <dbReference type="ARBA" id="ARBA00022801"/>
    </source>
</evidence>
<dbReference type="NCBIfam" id="NF001299">
    <property type="entry name" value="PRK00241.1"/>
    <property type="match status" value="1"/>
</dbReference>
<dbReference type="STRING" id="89524.SAMN05444370_101318"/>
<organism evidence="11 12">
    <name type="scientific">Rubrimonas cliftonensis</name>
    <dbReference type="NCBI Taxonomy" id="89524"/>
    <lineage>
        <taxon>Bacteria</taxon>
        <taxon>Pseudomonadati</taxon>
        <taxon>Pseudomonadota</taxon>
        <taxon>Alphaproteobacteria</taxon>
        <taxon>Rhodobacterales</taxon>
        <taxon>Paracoccaceae</taxon>
        <taxon>Rubrimonas</taxon>
    </lineage>
</organism>
<dbReference type="GO" id="GO:0005829">
    <property type="term" value="C:cytosol"/>
    <property type="evidence" value="ECO:0007669"/>
    <property type="project" value="TreeGrafter"/>
</dbReference>
<dbReference type="EMBL" id="FNQM01000001">
    <property type="protein sequence ID" value="SDZ78153.1"/>
    <property type="molecule type" value="Genomic_DNA"/>
</dbReference>
<comment type="cofactor">
    <cofactor evidence="2">
        <name>Zn(2+)</name>
        <dbReference type="ChEBI" id="CHEBI:29105"/>
    </cofactor>
</comment>
<dbReference type="PANTHER" id="PTHR42904">
    <property type="entry name" value="NUDIX HYDROLASE, NUDC SUBFAMILY"/>
    <property type="match status" value="1"/>
</dbReference>
<dbReference type="OrthoDB" id="9791656at2"/>
<comment type="catalytic activity">
    <reaction evidence="9">
        <text>a 5'-end NAD(+)-phospho-ribonucleoside in mRNA + H2O = a 5'-end phospho-adenosine-phospho-ribonucleoside in mRNA + beta-nicotinamide D-ribonucleotide + 2 H(+)</text>
        <dbReference type="Rhea" id="RHEA:60876"/>
        <dbReference type="Rhea" id="RHEA-COMP:15698"/>
        <dbReference type="Rhea" id="RHEA-COMP:15719"/>
        <dbReference type="ChEBI" id="CHEBI:14649"/>
        <dbReference type="ChEBI" id="CHEBI:15377"/>
        <dbReference type="ChEBI" id="CHEBI:15378"/>
        <dbReference type="ChEBI" id="CHEBI:144029"/>
        <dbReference type="ChEBI" id="CHEBI:144051"/>
    </reaction>
    <physiologicalReaction direction="left-to-right" evidence="9">
        <dbReference type="Rhea" id="RHEA:60877"/>
    </physiologicalReaction>
</comment>
<keyword evidence="5" id="KW-0479">Metal-binding</keyword>
<dbReference type="SUPFAM" id="SSF55811">
    <property type="entry name" value="Nudix"/>
    <property type="match status" value="1"/>
</dbReference>
<feature type="domain" description="Nudix hydrolase" evidence="10">
    <location>
        <begin position="168"/>
        <end position="299"/>
    </location>
</feature>
<reference evidence="11 12" key="1">
    <citation type="submission" date="2016-10" db="EMBL/GenBank/DDBJ databases">
        <authorList>
            <person name="de Groot N.N."/>
        </authorList>
    </citation>
    <scope>NUCLEOTIDE SEQUENCE [LARGE SCALE GENOMIC DNA]</scope>
    <source>
        <strain evidence="11 12">DSM 15345</strain>
    </source>
</reference>
<dbReference type="InterPro" id="IPR015375">
    <property type="entry name" value="NADH_PPase-like_N"/>
</dbReference>
<dbReference type="PROSITE" id="PS51462">
    <property type="entry name" value="NUDIX"/>
    <property type="match status" value="1"/>
</dbReference>
<dbReference type="Pfam" id="PF09296">
    <property type="entry name" value="NUDIX-like"/>
    <property type="match status" value="1"/>
</dbReference>